<protein>
    <submittedName>
        <fullName evidence="2">Uncharacterized protein</fullName>
    </submittedName>
</protein>
<keyword evidence="1" id="KW-0812">Transmembrane</keyword>
<name>A0ABT6YJ73_9BACT</name>
<dbReference type="EMBL" id="JASHID010000002">
    <property type="protein sequence ID" value="MDI9863502.1"/>
    <property type="molecule type" value="Genomic_DNA"/>
</dbReference>
<reference evidence="2 3" key="1">
    <citation type="submission" date="2023-05" db="EMBL/GenBank/DDBJ databases">
        <title>Novel species of genus Flectobacillus isolated from stream in China.</title>
        <authorList>
            <person name="Lu H."/>
        </authorList>
    </citation>
    <scope>NUCLEOTIDE SEQUENCE [LARGE SCALE GENOMIC DNA]</scope>
    <source>
        <strain evidence="2 3">DC10W</strain>
    </source>
</reference>
<gene>
    <name evidence="2" type="ORF">QM480_04155</name>
</gene>
<evidence type="ECO:0000313" key="2">
    <source>
        <dbReference type="EMBL" id="MDI9863502.1"/>
    </source>
</evidence>
<proteinExistence type="predicted"/>
<sequence length="73" mass="7849">MGSILTSIGSVVGGIFGSSDTNNQLQLQQSQYQGIQYQKEAEANRKTITYLLIALFVGAIVLISSLNKRSNGN</sequence>
<comment type="caution">
    <text evidence="2">The sequence shown here is derived from an EMBL/GenBank/DDBJ whole genome shotgun (WGS) entry which is preliminary data.</text>
</comment>
<evidence type="ECO:0000256" key="1">
    <source>
        <dbReference type="SAM" id="Phobius"/>
    </source>
</evidence>
<evidence type="ECO:0000313" key="3">
    <source>
        <dbReference type="Proteomes" id="UP001236569"/>
    </source>
</evidence>
<keyword evidence="1" id="KW-0472">Membrane</keyword>
<accession>A0ABT6YJ73</accession>
<dbReference type="Proteomes" id="UP001236569">
    <property type="component" value="Unassembled WGS sequence"/>
</dbReference>
<organism evidence="2 3">
    <name type="scientific">Flectobacillus longus</name>
    <dbReference type="NCBI Taxonomy" id="2984207"/>
    <lineage>
        <taxon>Bacteria</taxon>
        <taxon>Pseudomonadati</taxon>
        <taxon>Bacteroidota</taxon>
        <taxon>Cytophagia</taxon>
        <taxon>Cytophagales</taxon>
        <taxon>Flectobacillaceae</taxon>
        <taxon>Flectobacillus</taxon>
    </lineage>
</organism>
<keyword evidence="1" id="KW-1133">Transmembrane helix</keyword>
<keyword evidence="3" id="KW-1185">Reference proteome</keyword>
<dbReference type="RefSeq" id="WP_283368796.1">
    <property type="nucleotide sequence ID" value="NZ_JASHID010000002.1"/>
</dbReference>
<feature type="transmembrane region" description="Helical" evidence="1">
    <location>
        <begin position="48"/>
        <end position="66"/>
    </location>
</feature>